<proteinExistence type="predicted"/>
<evidence type="ECO:0000313" key="3">
    <source>
        <dbReference type="WBParaSite" id="maker-unitig_20583-snap-gene-0.1-mRNA-1"/>
    </source>
</evidence>
<dbReference type="WBParaSite" id="maker-unitig_20583-snap-gene-0.1-mRNA-1">
    <property type="protein sequence ID" value="maker-unitig_20583-snap-gene-0.1-mRNA-1"/>
    <property type="gene ID" value="maker-unitig_20583-snap-gene-0.1"/>
</dbReference>
<feature type="region of interest" description="Disordered" evidence="1">
    <location>
        <begin position="398"/>
        <end position="443"/>
    </location>
</feature>
<name>A0A1I8F4U7_9PLAT</name>
<evidence type="ECO:0000313" key="2">
    <source>
        <dbReference type="Proteomes" id="UP000095280"/>
    </source>
</evidence>
<evidence type="ECO:0000256" key="1">
    <source>
        <dbReference type="SAM" id="MobiDB-lite"/>
    </source>
</evidence>
<feature type="region of interest" description="Disordered" evidence="1">
    <location>
        <begin position="272"/>
        <end position="294"/>
    </location>
</feature>
<dbReference type="Proteomes" id="UP000095280">
    <property type="component" value="Unplaced"/>
</dbReference>
<keyword evidence="2" id="KW-1185">Reference proteome</keyword>
<dbReference type="AlphaFoldDB" id="A0A1I8F4U7"/>
<feature type="compositionally biased region" description="Low complexity" evidence="1">
    <location>
        <begin position="272"/>
        <end position="292"/>
    </location>
</feature>
<accession>A0A1I8F4U7</accession>
<protein>
    <submittedName>
        <fullName evidence="3">FH2 domain-containing protein</fullName>
    </submittedName>
</protein>
<sequence length="443" mass="48353">LEIQNGAGPGYGTTARLPIDFLFPPRANEYKFLIRGYFNQRATSMKQERGKLPEDCPGVASFYPDSCPKRTRRTSSSVSTQAFYRTVSETGSGNSTRTRWYLGFKPNAAHAARGGRLRGGGPGSIPRRFPTGRRSIWATFRTSNRQCRAHRLLTRQHLKIGDKSSAIKHVNEKFAPEDCNRAKVADPVRHQPPKPSFVWRAAPTPPAETCFEASRAQQAGLSTADIAAGEKALNGYLRGGRCVREELAVTFQSAAVADLVMNLQSQTLEFAPSLPESSPAQPSPSSQAKIPSGHQRNLRKFFRDKLGVRAGEGFDRTEGPKVLNFIPHRAQRIVAFDANNSGGASVAPRQKQVLSALKQDMAVNELGDEMRSFYFKDKLKQLETVDAAKFILLLKQKANSRPASAKTEPRQSSSSGCEDADSGDRGDSGATSSPPRSSPSKSG</sequence>
<organism evidence="2 3">
    <name type="scientific">Macrostomum lignano</name>
    <dbReference type="NCBI Taxonomy" id="282301"/>
    <lineage>
        <taxon>Eukaryota</taxon>
        <taxon>Metazoa</taxon>
        <taxon>Spiralia</taxon>
        <taxon>Lophotrochozoa</taxon>
        <taxon>Platyhelminthes</taxon>
        <taxon>Rhabditophora</taxon>
        <taxon>Macrostomorpha</taxon>
        <taxon>Macrostomida</taxon>
        <taxon>Macrostomidae</taxon>
        <taxon>Macrostomum</taxon>
    </lineage>
</organism>
<feature type="region of interest" description="Disordered" evidence="1">
    <location>
        <begin position="111"/>
        <end position="130"/>
    </location>
</feature>
<feature type="compositionally biased region" description="Low complexity" evidence="1">
    <location>
        <begin position="428"/>
        <end position="443"/>
    </location>
</feature>
<reference evidence="3" key="1">
    <citation type="submission" date="2016-11" db="UniProtKB">
        <authorList>
            <consortium name="WormBaseParasite"/>
        </authorList>
    </citation>
    <scope>IDENTIFICATION</scope>
</reference>